<dbReference type="KEGG" id="cten:18248966"/>
<keyword evidence="4 7" id="KW-0378">Hydrolase</keyword>
<dbReference type="Gene3D" id="3.20.20.80">
    <property type="entry name" value="Glycosidases"/>
    <property type="match status" value="1"/>
</dbReference>
<organism evidence="13">
    <name type="scientific">Candida tenuis (strain ATCC 10573 / BCRC 21748 / CBS 615 / JCM 9827 / NBRC 10315 / NRRL Y-1498 / VKM Y-70)</name>
    <name type="common">Yeast</name>
    <name type="synonym">Yamadazyma tenuis</name>
    <dbReference type="NCBI Taxonomy" id="590646"/>
    <lineage>
        <taxon>Eukaryota</taxon>
        <taxon>Fungi</taxon>
        <taxon>Dikarya</taxon>
        <taxon>Ascomycota</taxon>
        <taxon>Saccharomycotina</taxon>
        <taxon>Pichiomycetes</taxon>
        <taxon>Debaryomycetaceae</taxon>
        <taxon>Yamadazyma</taxon>
    </lineage>
</organism>
<comment type="catalytic activity">
    <reaction evidence="1 7">
        <text>Hydrolysis of terminal non-reducing N-acetyl-D-hexosamine residues in N-acetyl-beta-D-hexosaminides.</text>
        <dbReference type="EC" id="3.2.1.52"/>
    </reaction>
</comment>
<dbReference type="HOGENOM" id="CLU_007082_0_2_1"/>
<dbReference type="InterPro" id="IPR025705">
    <property type="entry name" value="Beta_hexosaminidase_sua/sub"/>
</dbReference>
<dbReference type="InterPro" id="IPR017853">
    <property type="entry name" value="GH"/>
</dbReference>
<dbReference type="Proteomes" id="UP000000707">
    <property type="component" value="Unassembled WGS sequence"/>
</dbReference>
<comment type="similarity">
    <text evidence="2 7">Belongs to the glycosyl hydrolase 20 family.</text>
</comment>
<feature type="signal peptide" evidence="9">
    <location>
        <begin position="1"/>
        <end position="16"/>
    </location>
</feature>
<proteinExistence type="inferred from homology"/>
<protein>
    <recommendedName>
        <fullName evidence="7">Beta-hexosaminidase</fullName>
        <ecNumber evidence="7">3.2.1.52</ecNumber>
    </recommendedName>
</protein>
<dbReference type="GO" id="GO:0005975">
    <property type="term" value="P:carbohydrate metabolic process"/>
    <property type="evidence" value="ECO:0007669"/>
    <property type="project" value="InterPro"/>
</dbReference>
<feature type="domain" description="Beta-hexosaminidase eukaryotic type N-terminal" evidence="11">
    <location>
        <begin position="21"/>
        <end position="147"/>
    </location>
</feature>
<name>G3B686_CANTC</name>
<dbReference type="SUPFAM" id="SSF55545">
    <property type="entry name" value="beta-N-acetylhexosaminidase-like domain"/>
    <property type="match status" value="1"/>
</dbReference>
<dbReference type="InterPro" id="IPR015883">
    <property type="entry name" value="Glyco_hydro_20_cat"/>
</dbReference>
<dbReference type="GO" id="GO:0016020">
    <property type="term" value="C:membrane"/>
    <property type="evidence" value="ECO:0007669"/>
    <property type="project" value="TreeGrafter"/>
</dbReference>
<dbReference type="GeneID" id="18248966"/>
<dbReference type="FunFam" id="3.20.20.80:FF:000063">
    <property type="entry name" value="Beta-hexosaminidase"/>
    <property type="match status" value="1"/>
</dbReference>
<dbReference type="PIRSF" id="PIRSF001093">
    <property type="entry name" value="B-hxosamndse_ab_euk"/>
    <property type="match status" value="1"/>
</dbReference>
<evidence type="ECO:0000256" key="7">
    <source>
        <dbReference type="PIRNR" id="PIRNR001093"/>
    </source>
</evidence>
<dbReference type="PANTHER" id="PTHR22600:SF26">
    <property type="entry name" value="BETA-N-ACETYLHEXOSAMINIDASE"/>
    <property type="match status" value="1"/>
</dbReference>
<evidence type="ECO:0000256" key="5">
    <source>
        <dbReference type="ARBA" id="ARBA00023180"/>
    </source>
</evidence>
<dbReference type="SUPFAM" id="SSF51445">
    <property type="entry name" value="(Trans)glycosidases"/>
    <property type="match status" value="1"/>
</dbReference>
<evidence type="ECO:0000256" key="2">
    <source>
        <dbReference type="ARBA" id="ARBA00006285"/>
    </source>
</evidence>
<dbReference type="PRINTS" id="PR00738">
    <property type="entry name" value="GLHYDRLASE20"/>
</dbReference>
<feature type="domain" description="Glycoside hydrolase family 20 catalytic" evidence="10">
    <location>
        <begin position="169"/>
        <end position="512"/>
    </location>
</feature>
<dbReference type="AlphaFoldDB" id="G3B686"/>
<dbReference type="eggNOG" id="KOG2499">
    <property type="taxonomic scope" value="Eukaryota"/>
</dbReference>
<dbReference type="InterPro" id="IPR029019">
    <property type="entry name" value="HEX_eukaryotic_N"/>
</dbReference>
<evidence type="ECO:0000313" key="12">
    <source>
        <dbReference type="EMBL" id="EGV63411.1"/>
    </source>
</evidence>
<dbReference type="EC" id="3.2.1.52" evidence="7"/>
<evidence type="ECO:0000256" key="6">
    <source>
        <dbReference type="ARBA" id="ARBA00023295"/>
    </source>
</evidence>
<dbReference type="Pfam" id="PF00728">
    <property type="entry name" value="Glyco_hydro_20"/>
    <property type="match status" value="1"/>
</dbReference>
<feature type="chain" id="PRO_5003442787" description="Beta-hexosaminidase" evidence="9">
    <location>
        <begin position="17"/>
        <end position="562"/>
    </location>
</feature>
<evidence type="ECO:0000313" key="13">
    <source>
        <dbReference type="Proteomes" id="UP000000707"/>
    </source>
</evidence>
<dbReference type="GO" id="GO:0016231">
    <property type="term" value="F:beta-N-acetylglucosaminidase activity"/>
    <property type="evidence" value="ECO:0007669"/>
    <property type="project" value="TreeGrafter"/>
</dbReference>
<evidence type="ECO:0000256" key="9">
    <source>
        <dbReference type="SAM" id="SignalP"/>
    </source>
</evidence>
<gene>
    <name evidence="12" type="ORF">CANTEDRAFT_123627</name>
</gene>
<evidence type="ECO:0000259" key="10">
    <source>
        <dbReference type="Pfam" id="PF00728"/>
    </source>
</evidence>
<evidence type="ECO:0000256" key="1">
    <source>
        <dbReference type="ARBA" id="ARBA00001231"/>
    </source>
</evidence>
<feature type="active site" description="Proton donor" evidence="8">
    <location>
        <position position="329"/>
    </location>
</feature>
<evidence type="ECO:0000259" key="11">
    <source>
        <dbReference type="Pfam" id="PF14845"/>
    </source>
</evidence>
<keyword evidence="13" id="KW-1185">Reference proteome</keyword>
<accession>G3B686</accession>
<dbReference type="InterPro" id="IPR029018">
    <property type="entry name" value="Hex-like_dom2"/>
</dbReference>
<reference evidence="12 13" key="1">
    <citation type="journal article" date="2011" name="Proc. Natl. Acad. Sci. U.S.A.">
        <title>Comparative genomics of xylose-fermenting fungi for enhanced biofuel production.</title>
        <authorList>
            <person name="Wohlbach D.J."/>
            <person name="Kuo A."/>
            <person name="Sato T.K."/>
            <person name="Potts K.M."/>
            <person name="Salamov A.A."/>
            <person name="LaButti K.M."/>
            <person name="Sun H."/>
            <person name="Clum A."/>
            <person name="Pangilinan J.L."/>
            <person name="Lindquist E.A."/>
            <person name="Lucas S."/>
            <person name="Lapidus A."/>
            <person name="Jin M."/>
            <person name="Gunawan C."/>
            <person name="Balan V."/>
            <person name="Dale B.E."/>
            <person name="Jeffries T.W."/>
            <person name="Zinkel R."/>
            <person name="Barry K.W."/>
            <person name="Grigoriev I.V."/>
            <person name="Gasch A.P."/>
        </authorList>
    </citation>
    <scope>NUCLEOTIDE SEQUENCE [LARGE SCALE GENOMIC DNA]</scope>
    <source>
        <strain evidence="13">ATCC 10573 / BCRC 21748 / CBS 615 / JCM 9827 / NBRC 10315 / NRRL Y-1498 / VKM Y-70</strain>
    </source>
</reference>
<keyword evidence="6 7" id="KW-0326">Glycosidase</keyword>
<dbReference type="STRING" id="590646.G3B686"/>
<dbReference type="GO" id="GO:0030203">
    <property type="term" value="P:glycosaminoglycan metabolic process"/>
    <property type="evidence" value="ECO:0007669"/>
    <property type="project" value="TreeGrafter"/>
</dbReference>
<dbReference type="Gene3D" id="3.30.379.10">
    <property type="entry name" value="Chitobiase/beta-hexosaminidase domain 2-like"/>
    <property type="match status" value="1"/>
</dbReference>
<keyword evidence="5" id="KW-0325">Glycoprotein</keyword>
<dbReference type="OrthoDB" id="428480at2759"/>
<sequence length="562" mass="64351">MKNLFVLLFVLQVVVAVVVNPLPKPISIEWVDQNYKSFNPHLSLSNSSPNSFVEDYFKTMLEVINRLQWYPEAIEGLRMSYEPVPTGPPTNSKRDDDLDELKVNILDDAPLQYGVDESYTLEVSDRITITANTTWGALNGLKTLQQLVIYKDGRLIIEGSVKISDYPLYSHRGVLIDSARNYLSLESIKENIDIMAMAKLNTLHWHLSDTVSWPLEVKAYPQMINDAYSPEESYSQQDVSNLVKYAYARGVRIVPEIELASHANAGWRLVDPKIISCGKGFWNVGDIATEPAPGQLDIAGNKTYEVAKTIFREVNQLFPDYTFHVGYDELHKPCSDFSNDVWEWYEQNGFGPAGSDEGYASLVQYWTDRSFKFLSEDNTTQVMMWEDLITNYAAKPPKQNSLIQVWLSVESIKNITSKGYDVILSPYDQYYLDCGFGEWVTNNPKTAGSWCDPYKTWESLYRFDPMMNLTESEVRHIKGAEVALWGEVVDSSNLVQKIWSRSAAFAEVYWSGNKDENGDIRVYDFTQRMFNFRQYLLALGYRVDPLAPQYCWRNPHACDISI</sequence>
<dbReference type="Pfam" id="PF14845">
    <property type="entry name" value="Glycohydro_20b2"/>
    <property type="match status" value="1"/>
</dbReference>
<evidence type="ECO:0000256" key="8">
    <source>
        <dbReference type="PIRSR" id="PIRSR001093-1"/>
    </source>
</evidence>
<evidence type="ECO:0000256" key="3">
    <source>
        <dbReference type="ARBA" id="ARBA00022729"/>
    </source>
</evidence>
<keyword evidence="3 9" id="KW-0732">Signal</keyword>
<dbReference type="EMBL" id="GL996524">
    <property type="protein sequence ID" value="EGV63411.1"/>
    <property type="molecule type" value="Genomic_DNA"/>
</dbReference>
<dbReference type="PANTHER" id="PTHR22600">
    <property type="entry name" value="BETA-HEXOSAMINIDASE"/>
    <property type="match status" value="1"/>
</dbReference>
<evidence type="ECO:0000256" key="4">
    <source>
        <dbReference type="ARBA" id="ARBA00022801"/>
    </source>
</evidence>